<keyword evidence="4 10" id="KW-0288">FMN</keyword>
<comment type="subcellular location">
    <subcellularLocation>
        <location evidence="10">Cell inner membrane</location>
        <topology evidence="10">Multi-pass membrane protein</topology>
    </subcellularLocation>
</comment>
<feature type="transmembrane region" description="Helical" evidence="10">
    <location>
        <begin position="322"/>
        <end position="341"/>
    </location>
</feature>
<proteinExistence type="inferred from homology"/>
<keyword evidence="10" id="KW-0997">Cell inner membrane</keyword>
<feature type="transmembrane region" description="Helical" evidence="10">
    <location>
        <begin position="20"/>
        <end position="38"/>
    </location>
</feature>
<feature type="transmembrane region" description="Helical" evidence="10">
    <location>
        <begin position="298"/>
        <end position="316"/>
    </location>
</feature>
<keyword evidence="9 10" id="KW-0472">Membrane</keyword>
<accession>A0A857JNM8</accession>
<dbReference type="PANTHER" id="PTHR30578">
    <property type="entry name" value="ELECTRON TRANSPORT COMPLEX PROTEIN RNFD"/>
    <property type="match status" value="1"/>
</dbReference>
<keyword evidence="7 10" id="KW-0249">Electron transport</keyword>
<evidence type="ECO:0000256" key="7">
    <source>
        <dbReference type="ARBA" id="ARBA00022982"/>
    </source>
</evidence>
<keyword evidence="12" id="KW-1185">Reference proteome</keyword>
<comment type="subunit">
    <text evidence="10">The complex is composed of six subunits: RnfA, RnfB, RnfC, RnfD, RnfE and RnfG.</text>
</comment>
<evidence type="ECO:0000256" key="8">
    <source>
        <dbReference type="ARBA" id="ARBA00022989"/>
    </source>
</evidence>
<dbReference type="GO" id="GO:0022900">
    <property type="term" value="P:electron transport chain"/>
    <property type="evidence" value="ECO:0007669"/>
    <property type="project" value="UniProtKB-UniRule"/>
</dbReference>
<dbReference type="AlphaFoldDB" id="A0A857JNM8"/>
<comment type="similarity">
    <text evidence="10">Belongs to the NqrB/RnfD family.</text>
</comment>
<evidence type="ECO:0000313" key="12">
    <source>
        <dbReference type="Proteomes" id="UP000464524"/>
    </source>
</evidence>
<evidence type="ECO:0000256" key="2">
    <source>
        <dbReference type="ARBA" id="ARBA00022553"/>
    </source>
</evidence>
<evidence type="ECO:0000256" key="10">
    <source>
        <dbReference type="HAMAP-Rule" id="MF_00462"/>
    </source>
</evidence>
<dbReference type="HAMAP" id="MF_00462">
    <property type="entry name" value="RsxD_RnfD"/>
    <property type="match status" value="1"/>
</dbReference>
<dbReference type="EMBL" id="CP047656">
    <property type="protein sequence ID" value="QHJ13675.1"/>
    <property type="molecule type" value="Genomic_DNA"/>
</dbReference>
<dbReference type="RefSeq" id="WP_160181756.1">
    <property type="nucleotide sequence ID" value="NZ_CP047656.1"/>
</dbReference>
<dbReference type="GO" id="GO:0005886">
    <property type="term" value="C:plasma membrane"/>
    <property type="evidence" value="ECO:0007669"/>
    <property type="project" value="UniProtKB-SubCell"/>
</dbReference>
<keyword evidence="5 10" id="KW-0812">Transmembrane</keyword>
<dbReference type="GO" id="GO:0055085">
    <property type="term" value="P:transmembrane transport"/>
    <property type="evidence" value="ECO:0007669"/>
    <property type="project" value="InterPro"/>
</dbReference>
<keyword evidence="6 10" id="KW-1278">Translocase</keyword>
<feature type="transmembrane region" description="Helical" evidence="10">
    <location>
        <begin position="217"/>
        <end position="234"/>
    </location>
</feature>
<feature type="transmembrane region" description="Helical" evidence="10">
    <location>
        <begin position="44"/>
        <end position="61"/>
    </location>
</feature>
<evidence type="ECO:0000256" key="3">
    <source>
        <dbReference type="ARBA" id="ARBA00022630"/>
    </source>
</evidence>
<feature type="transmembrane region" description="Helical" evidence="10">
    <location>
        <begin position="241"/>
        <end position="260"/>
    </location>
</feature>
<dbReference type="Pfam" id="PF03116">
    <property type="entry name" value="NQR2_RnfD_RnfE"/>
    <property type="match status" value="1"/>
</dbReference>
<dbReference type="EC" id="7.-.-.-" evidence="10"/>
<evidence type="ECO:0000256" key="5">
    <source>
        <dbReference type="ARBA" id="ARBA00022692"/>
    </source>
</evidence>
<reference evidence="11 12" key="1">
    <citation type="submission" date="2019-12" db="EMBL/GenBank/DDBJ databases">
        <title>Genome sequencing and assembly of endphytes of Porphyra tenera.</title>
        <authorList>
            <person name="Park J.M."/>
            <person name="Shin R."/>
            <person name="Jo S.H."/>
        </authorList>
    </citation>
    <scope>NUCLEOTIDE SEQUENCE [LARGE SCALE GENOMIC DNA]</scope>
    <source>
        <strain evidence="11 12">GPM4</strain>
    </source>
</reference>
<keyword evidence="2 10" id="KW-0597">Phosphoprotein</keyword>
<evidence type="ECO:0000256" key="6">
    <source>
        <dbReference type="ARBA" id="ARBA00022967"/>
    </source>
</evidence>
<comment type="cofactor">
    <cofactor evidence="10">
        <name>FMN</name>
        <dbReference type="ChEBI" id="CHEBI:58210"/>
    </cofactor>
</comment>
<keyword evidence="10" id="KW-1003">Cell membrane</keyword>
<keyword evidence="1 10" id="KW-0813">Transport</keyword>
<dbReference type="InterPro" id="IPR011303">
    <property type="entry name" value="RnfD_bac"/>
</dbReference>
<feature type="modified residue" description="FMN phosphoryl threonine" evidence="10">
    <location>
        <position position="187"/>
    </location>
</feature>
<evidence type="ECO:0000256" key="1">
    <source>
        <dbReference type="ARBA" id="ARBA00022448"/>
    </source>
</evidence>
<keyword evidence="3 10" id="KW-0285">Flavoprotein</keyword>
<name>A0A857JNM8_9ALTE</name>
<dbReference type="NCBIfam" id="NF002011">
    <property type="entry name" value="PRK00816.1"/>
    <property type="match status" value="1"/>
</dbReference>
<evidence type="ECO:0000256" key="9">
    <source>
        <dbReference type="ARBA" id="ARBA00023136"/>
    </source>
</evidence>
<feature type="transmembrane region" description="Helical" evidence="10">
    <location>
        <begin position="125"/>
        <end position="143"/>
    </location>
</feature>
<dbReference type="Proteomes" id="UP000464524">
    <property type="component" value="Chromosome"/>
</dbReference>
<evidence type="ECO:0000313" key="11">
    <source>
        <dbReference type="EMBL" id="QHJ13675.1"/>
    </source>
</evidence>
<protein>
    <recommendedName>
        <fullName evidence="10">Ion-translocating oxidoreductase complex subunit D</fullName>
        <ecNumber evidence="10">7.-.-.-</ecNumber>
    </recommendedName>
    <alternativeName>
        <fullName evidence="10">Rnf electron transport complex subunit D</fullName>
    </alternativeName>
</protein>
<dbReference type="InterPro" id="IPR004338">
    <property type="entry name" value="NqrB/RnfD"/>
</dbReference>
<evidence type="ECO:0000256" key="4">
    <source>
        <dbReference type="ARBA" id="ARBA00022643"/>
    </source>
</evidence>
<gene>
    <name evidence="10" type="primary">rnfD</name>
    <name evidence="11" type="ORF">FX988_03944</name>
</gene>
<organism evidence="11 12">
    <name type="scientific">Paraglaciecola mesophila</name>
    <dbReference type="NCBI Taxonomy" id="197222"/>
    <lineage>
        <taxon>Bacteria</taxon>
        <taxon>Pseudomonadati</taxon>
        <taxon>Pseudomonadota</taxon>
        <taxon>Gammaproteobacteria</taxon>
        <taxon>Alteromonadales</taxon>
        <taxon>Alteromonadaceae</taxon>
        <taxon>Paraglaciecola</taxon>
    </lineage>
</organism>
<sequence length="357" mass="39353">MNYKLASSPHQHVRRNTGQIMRMVIYALVPGILLQLWFFGFGVLVQIALAVITAVITEATILEMRKRNFERAIKDYSAILTAILLAISIPPFAPWWVVVIGTFFAIAMVKQLYGGLGFNVFNPAMAAYVMLLVSFPVQMTQWLPVQSLTMHQPGIIDAIYAVFTSFSADGFSLAQLQSAADGHTMATPLDAIKTGLAQGLTYEEGLQSAIFDGNLGIGWWWVSFGYLLGGLYLIKAKVINWHIPGGMLIAMAVCAGVMFLVDPDRFASPVFHIFNGSLILGAFFIATDPVSASTTNKGRIIFGTAIGFWIYVIRTWGGYPDAIAFSVLIMNMAVPLIDYYTRPRTYGHKKRNQGESK</sequence>
<feature type="transmembrane region" description="Helical" evidence="10">
    <location>
        <begin position="266"/>
        <end position="286"/>
    </location>
</feature>
<comment type="function">
    <text evidence="10">Part of a membrane-bound complex that couples electron transfer with translocation of ions across the membrane.</text>
</comment>
<dbReference type="NCBIfam" id="TIGR01946">
    <property type="entry name" value="rnfD"/>
    <property type="match status" value="1"/>
</dbReference>
<dbReference type="OrthoDB" id="9776359at2"/>
<dbReference type="KEGG" id="pmes:FX988_03944"/>
<keyword evidence="8 10" id="KW-1133">Transmembrane helix</keyword>
<dbReference type="PANTHER" id="PTHR30578:SF0">
    <property type="entry name" value="ION-TRANSLOCATING OXIDOREDUCTASE COMPLEX SUBUNIT D"/>
    <property type="match status" value="1"/>
</dbReference>